<dbReference type="Gene3D" id="3.40.30.10">
    <property type="entry name" value="Glutaredoxin"/>
    <property type="match status" value="1"/>
</dbReference>
<keyword evidence="1" id="KW-0732">Signal</keyword>
<sequence length="603" mass="64795">MLRSLLTTAVLLTAASLTRADGPAFDGNWILWGVTPTAESALAIVKAETKDGKLTGSVVFAPPRGQAANAPKLEVRDLAVKGKDVSFATRQGAVEYAFTGTLAADGKEVLGSYGPDARPQRAKLTPTDKDTLTREEQLVRKPAEAYTKAITAQNRPFILQIQVRQEKDEDKKKELTEQIKAARKDAETEVPKLYRQVLADAATTPAAYDAALALLRAGSKGGVTADEATKLLAVLDKQAAPYGPRFVRTTLVQSADTLSHDKGLAAAAVAASEKITATLTDADTAAFQVQVLSAYVAALENAGQTAKLKEVNAKLTKLDAMLDREYLESVPPFRPGTFTARKDKAANRVVVLELFTGAQCPPCVAADVAFDALEKTYKPTDVVLLQYHEHIPGPDALTNPDTVARWDYYRELAPEGVRGTPTTVFNGKPQAGGGGGMPNAEKKYQQYRDIIDPLLEESTPVALKGSATRTGDQIAVTVNVTGAGEKKGLKLRVVVVEENIKYVGGNKLRFHHHVVRATPGGTDGFAIKEASSSHTAKVDVGQLRKDLTKYLDKYEADQRPFPTTARPLDMAHLKVVALVQDDKTGEILQAAQFDIGEKSAANR</sequence>
<accession>A0A5C1A8B9</accession>
<protein>
    <recommendedName>
        <fullName evidence="2">Thioredoxin domain-containing protein</fullName>
    </recommendedName>
</protein>
<dbReference type="InterPro" id="IPR013783">
    <property type="entry name" value="Ig-like_fold"/>
</dbReference>
<dbReference type="AlphaFoldDB" id="A0A5C1A8B9"/>
<dbReference type="KEGG" id="lrs:PX52LOC_00263"/>
<dbReference type="Proteomes" id="UP000324974">
    <property type="component" value="Chromosome"/>
</dbReference>
<keyword evidence="4" id="KW-1185">Reference proteome</keyword>
<evidence type="ECO:0000259" key="2">
    <source>
        <dbReference type="PROSITE" id="PS51352"/>
    </source>
</evidence>
<evidence type="ECO:0000313" key="4">
    <source>
        <dbReference type="Proteomes" id="UP000324974"/>
    </source>
</evidence>
<dbReference type="SUPFAM" id="SSF52833">
    <property type="entry name" value="Thioredoxin-like"/>
    <property type="match status" value="1"/>
</dbReference>
<dbReference type="Gene3D" id="2.60.40.10">
    <property type="entry name" value="Immunoglobulins"/>
    <property type="match status" value="1"/>
</dbReference>
<feature type="signal peptide" evidence="1">
    <location>
        <begin position="1"/>
        <end position="20"/>
    </location>
</feature>
<dbReference type="EMBL" id="CP042425">
    <property type="protein sequence ID" value="QEL13408.1"/>
    <property type="molecule type" value="Genomic_DNA"/>
</dbReference>
<dbReference type="PROSITE" id="PS51352">
    <property type="entry name" value="THIOREDOXIN_2"/>
    <property type="match status" value="1"/>
</dbReference>
<dbReference type="InterPro" id="IPR013766">
    <property type="entry name" value="Thioredoxin_domain"/>
</dbReference>
<feature type="domain" description="Thioredoxin" evidence="2">
    <location>
        <begin position="300"/>
        <end position="456"/>
    </location>
</feature>
<proteinExistence type="predicted"/>
<dbReference type="OrthoDB" id="253784at2"/>
<organism evidence="3 4">
    <name type="scientific">Limnoglobus roseus</name>
    <dbReference type="NCBI Taxonomy" id="2598579"/>
    <lineage>
        <taxon>Bacteria</taxon>
        <taxon>Pseudomonadati</taxon>
        <taxon>Planctomycetota</taxon>
        <taxon>Planctomycetia</taxon>
        <taxon>Gemmatales</taxon>
        <taxon>Gemmataceae</taxon>
        <taxon>Limnoglobus</taxon>
    </lineage>
</organism>
<dbReference type="RefSeq" id="WP_149108383.1">
    <property type="nucleotide sequence ID" value="NZ_CP042425.1"/>
</dbReference>
<name>A0A5C1A8B9_9BACT</name>
<evidence type="ECO:0000313" key="3">
    <source>
        <dbReference type="EMBL" id="QEL13408.1"/>
    </source>
</evidence>
<gene>
    <name evidence="3" type="ORF">PX52LOC_00263</name>
</gene>
<feature type="chain" id="PRO_5022821394" description="Thioredoxin domain-containing protein" evidence="1">
    <location>
        <begin position="21"/>
        <end position="603"/>
    </location>
</feature>
<evidence type="ECO:0000256" key="1">
    <source>
        <dbReference type="SAM" id="SignalP"/>
    </source>
</evidence>
<reference evidence="4" key="1">
    <citation type="submission" date="2019-08" db="EMBL/GenBank/DDBJ databases">
        <title>Limnoglobus roseus gen. nov., sp. nov., a novel freshwater planctomycete with a giant genome from the family Gemmataceae.</title>
        <authorList>
            <person name="Kulichevskaya I.S."/>
            <person name="Naumoff D.G."/>
            <person name="Miroshnikov K."/>
            <person name="Ivanova A."/>
            <person name="Philippov D.A."/>
            <person name="Hakobyan A."/>
            <person name="Rijpstra I.C."/>
            <person name="Sinninghe Damste J.S."/>
            <person name="Liesack W."/>
            <person name="Dedysh S.N."/>
        </authorList>
    </citation>
    <scope>NUCLEOTIDE SEQUENCE [LARGE SCALE GENOMIC DNA]</scope>
    <source>
        <strain evidence="4">PX52</strain>
    </source>
</reference>
<dbReference type="InterPro" id="IPR036249">
    <property type="entry name" value="Thioredoxin-like_sf"/>
</dbReference>